<evidence type="ECO:0000313" key="1">
    <source>
        <dbReference type="EMBL" id="RKF77695.1"/>
    </source>
</evidence>
<dbReference type="AlphaFoldDB" id="A0A420IT60"/>
<reference evidence="1 2" key="1">
    <citation type="journal article" date="2018" name="BMC Genomics">
        <title>Comparative genome analyses reveal sequence features reflecting distinct modes of host-adaptation between dicot and monocot powdery mildew.</title>
        <authorList>
            <person name="Wu Y."/>
            <person name="Ma X."/>
            <person name="Pan Z."/>
            <person name="Kale S.D."/>
            <person name="Song Y."/>
            <person name="King H."/>
            <person name="Zhang Q."/>
            <person name="Presley C."/>
            <person name="Deng X."/>
            <person name="Wei C.I."/>
            <person name="Xiao S."/>
        </authorList>
    </citation>
    <scope>NUCLEOTIDE SEQUENCE [LARGE SCALE GENOMIC DNA]</scope>
    <source>
        <strain evidence="1">UMSG1</strain>
    </source>
</reference>
<dbReference type="EMBL" id="MCBS01021732">
    <property type="protein sequence ID" value="RKF77695.1"/>
    <property type="molecule type" value="Genomic_DNA"/>
</dbReference>
<proteinExistence type="predicted"/>
<evidence type="ECO:0000313" key="2">
    <source>
        <dbReference type="Proteomes" id="UP000285326"/>
    </source>
</evidence>
<organism evidence="1 2">
    <name type="scientific">Golovinomyces cichoracearum</name>
    <dbReference type="NCBI Taxonomy" id="62708"/>
    <lineage>
        <taxon>Eukaryota</taxon>
        <taxon>Fungi</taxon>
        <taxon>Dikarya</taxon>
        <taxon>Ascomycota</taxon>
        <taxon>Pezizomycotina</taxon>
        <taxon>Leotiomycetes</taxon>
        <taxon>Erysiphales</taxon>
        <taxon>Erysiphaceae</taxon>
        <taxon>Golovinomyces</taxon>
    </lineage>
</organism>
<protein>
    <submittedName>
        <fullName evidence="1">Uncharacterized protein</fullName>
    </submittedName>
</protein>
<comment type="caution">
    <text evidence="1">The sequence shown here is derived from an EMBL/GenBank/DDBJ whole genome shotgun (WGS) entry which is preliminary data.</text>
</comment>
<accession>A0A420IT60</accession>
<name>A0A420IT60_9PEZI</name>
<sequence length="84" mass="9584">MNPIYVSQNSAVKANEISANFDEHNIPSENEKRPRKAPRREIYALASIYDPFYTEMAAAVNNPKFIGQNLPFTSTLRSPPQTWK</sequence>
<dbReference type="Proteomes" id="UP000285326">
    <property type="component" value="Unassembled WGS sequence"/>
</dbReference>
<gene>
    <name evidence="1" type="ORF">GcM1_217042</name>
</gene>